<evidence type="ECO:0000313" key="7">
    <source>
        <dbReference type="EMBL" id="QGY44863.1"/>
    </source>
</evidence>
<evidence type="ECO:0000256" key="3">
    <source>
        <dbReference type="ARBA" id="ARBA00023015"/>
    </source>
</evidence>
<dbReference type="Proteomes" id="UP000428260">
    <property type="component" value="Chromosome"/>
</dbReference>
<dbReference type="Gene3D" id="3.30.450.40">
    <property type="match status" value="1"/>
</dbReference>
<dbReference type="Gene3D" id="3.30.450.20">
    <property type="entry name" value="PAS domain"/>
    <property type="match status" value="1"/>
</dbReference>
<accession>A0A6I6K0D8</accession>
<dbReference type="GO" id="GO:0005524">
    <property type="term" value="F:ATP binding"/>
    <property type="evidence" value="ECO:0007669"/>
    <property type="project" value="UniProtKB-KW"/>
</dbReference>
<dbReference type="PANTHER" id="PTHR32071">
    <property type="entry name" value="TRANSCRIPTIONAL REGULATORY PROTEIN"/>
    <property type="match status" value="1"/>
</dbReference>
<dbReference type="Pfam" id="PF13426">
    <property type="entry name" value="PAS_9"/>
    <property type="match status" value="1"/>
</dbReference>
<dbReference type="PROSITE" id="PS00675">
    <property type="entry name" value="SIGMA54_INTERACT_1"/>
    <property type="match status" value="1"/>
</dbReference>
<dbReference type="InterPro" id="IPR025943">
    <property type="entry name" value="Sigma_54_int_dom_ATP-bd_2"/>
</dbReference>
<evidence type="ECO:0000256" key="2">
    <source>
        <dbReference type="ARBA" id="ARBA00022840"/>
    </source>
</evidence>
<keyword evidence="5" id="KW-0804">Transcription</keyword>
<evidence type="ECO:0000256" key="4">
    <source>
        <dbReference type="ARBA" id="ARBA00023125"/>
    </source>
</evidence>
<dbReference type="InterPro" id="IPR025944">
    <property type="entry name" value="Sigma_54_int_dom_CS"/>
</dbReference>
<dbReference type="InterPro" id="IPR002078">
    <property type="entry name" value="Sigma_54_int"/>
</dbReference>
<dbReference type="Pfam" id="PF00158">
    <property type="entry name" value="Sigma54_activat"/>
    <property type="match status" value="1"/>
</dbReference>
<dbReference type="SUPFAM" id="SSF55781">
    <property type="entry name" value="GAF domain-like"/>
    <property type="match status" value="1"/>
</dbReference>
<dbReference type="KEGG" id="mcos:GM418_14655"/>
<dbReference type="Gene3D" id="1.10.10.60">
    <property type="entry name" value="Homeodomain-like"/>
    <property type="match status" value="1"/>
</dbReference>
<keyword evidence="3" id="KW-0805">Transcription regulation</keyword>
<evidence type="ECO:0000256" key="1">
    <source>
        <dbReference type="ARBA" id="ARBA00022741"/>
    </source>
</evidence>
<dbReference type="InterPro" id="IPR029016">
    <property type="entry name" value="GAF-like_dom_sf"/>
</dbReference>
<sequence length="637" mass="71829">MESKSQRKTPSLISLKRIFEGTSEFTGQLFFRSLVKSLAEVLQVYGVWVTEYKTEENRLNALAFWLNGKFIEKYEYDVKGTPCEPVLGTKQICHIPNNVIKLYPSDPDLPPLGAVSYMGLALRGEDGRVLGHLALLDQKPMKEIPEVFLIFKIFASRAQAEIRRIHYENLLKQSEAKINRLLNGTMDAILELNSDLVIIQANEAAFKTFEAEEDNFLNKQVSNFLGKDSFQKILNTTPFLTTGNEQPASVWIQGHLKCLKTNGNFFPADATLSRYEYENNIFYALYIRDINEKLQNKKEIRKLTIETFLLKEQFSDQLSNNLVGKSDALKNVFVQINQVAPTDSTVLILGETGTGKELIAKEIHKRSNRRDKTFIAVNCAALPSDLIESELFGHSKGAFTGATENREGRFLLADNGTLFLDEIGELPLALQAKLLRVVQEGEFEPVGSSISRKVDVRIVAATHRNLKDAVKNKIFREDLFYRLNVFPISVPPLRERGVDILLLAETFLKKYCGKYGKSKLHLNNVNRHELLHYSWPGNVRELQNIIERAVITAQSGNLNIILDKNNNSRKTDTKKPDTVVTYDEMKKMEINNLQLALKISSGKVFGANGAAKLLGIPPTTLNSKLAKFGIKPGNNYL</sequence>
<reference evidence="7 8" key="1">
    <citation type="submission" date="2019-11" db="EMBL/GenBank/DDBJ databases">
        <authorList>
            <person name="Zheng R.K."/>
            <person name="Sun C.M."/>
        </authorList>
    </citation>
    <scope>NUCLEOTIDE SEQUENCE [LARGE SCALE GENOMIC DNA]</scope>
    <source>
        <strain evidence="7 8">WC007</strain>
    </source>
</reference>
<name>A0A6I6K0D8_9BACT</name>
<keyword evidence="2" id="KW-0067">ATP-binding</keyword>
<dbReference type="SUPFAM" id="SSF52540">
    <property type="entry name" value="P-loop containing nucleoside triphosphate hydrolases"/>
    <property type="match status" value="1"/>
</dbReference>
<dbReference type="InterPro" id="IPR025662">
    <property type="entry name" value="Sigma_54_int_dom_ATP-bd_1"/>
</dbReference>
<dbReference type="CDD" id="cd00009">
    <property type="entry name" value="AAA"/>
    <property type="match status" value="1"/>
</dbReference>
<dbReference type="InterPro" id="IPR058031">
    <property type="entry name" value="AAA_lid_NorR"/>
</dbReference>
<dbReference type="InterPro" id="IPR000014">
    <property type="entry name" value="PAS"/>
</dbReference>
<dbReference type="FunFam" id="3.40.50.300:FF:000006">
    <property type="entry name" value="DNA-binding transcriptional regulator NtrC"/>
    <property type="match status" value="1"/>
</dbReference>
<dbReference type="GO" id="GO:0006355">
    <property type="term" value="P:regulation of DNA-templated transcription"/>
    <property type="evidence" value="ECO:0007669"/>
    <property type="project" value="InterPro"/>
</dbReference>
<dbReference type="EMBL" id="CP046401">
    <property type="protein sequence ID" value="QGY44863.1"/>
    <property type="molecule type" value="Genomic_DNA"/>
</dbReference>
<protein>
    <submittedName>
        <fullName evidence="7">AAA family ATPase</fullName>
    </submittedName>
</protein>
<evidence type="ECO:0000313" key="8">
    <source>
        <dbReference type="Proteomes" id="UP000428260"/>
    </source>
</evidence>
<dbReference type="Gene3D" id="1.10.8.60">
    <property type="match status" value="1"/>
</dbReference>
<dbReference type="PROSITE" id="PS50045">
    <property type="entry name" value="SIGMA54_INTERACT_4"/>
    <property type="match status" value="1"/>
</dbReference>
<organism evidence="7 8">
    <name type="scientific">Maribellus comscasis</name>
    <dbReference type="NCBI Taxonomy" id="2681766"/>
    <lineage>
        <taxon>Bacteria</taxon>
        <taxon>Pseudomonadati</taxon>
        <taxon>Bacteroidota</taxon>
        <taxon>Bacteroidia</taxon>
        <taxon>Marinilabiliales</taxon>
        <taxon>Prolixibacteraceae</taxon>
        <taxon>Maribellus</taxon>
    </lineage>
</organism>
<dbReference type="SMART" id="SM00382">
    <property type="entry name" value="AAA"/>
    <property type="match status" value="1"/>
</dbReference>
<keyword evidence="4" id="KW-0238">DNA-binding</keyword>
<dbReference type="PROSITE" id="PS00688">
    <property type="entry name" value="SIGMA54_INTERACT_3"/>
    <property type="match status" value="1"/>
</dbReference>
<dbReference type="InterPro" id="IPR003593">
    <property type="entry name" value="AAA+_ATPase"/>
</dbReference>
<dbReference type="PROSITE" id="PS00676">
    <property type="entry name" value="SIGMA54_INTERACT_2"/>
    <property type="match status" value="1"/>
</dbReference>
<keyword evidence="1" id="KW-0547">Nucleotide-binding</keyword>
<dbReference type="PANTHER" id="PTHR32071:SF57">
    <property type="entry name" value="C4-DICARBOXYLATE TRANSPORT TRANSCRIPTIONAL REGULATORY PROTEIN DCTD"/>
    <property type="match status" value="1"/>
</dbReference>
<dbReference type="AlphaFoldDB" id="A0A6I6K0D8"/>
<keyword evidence="8" id="KW-1185">Reference proteome</keyword>
<dbReference type="InterPro" id="IPR027417">
    <property type="entry name" value="P-loop_NTPase"/>
</dbReference>
<gene>
    <name evidence="7" type="ORF">GM418_14655</name>
</gene>
<dbReference type="InterPro" id="IPR035965">
    <property type="entry name" value="PAS-like_dom_sf"/>
</dbReference>
<feature type="domain" description="Sigma-54 factor interaction" evidence="6">
    <location>
        <begin position="322"/>
        <end position="551"/>
    </location>
</feature>
<dbReference type="GO" id="GO:0003677">
    <property type="term" value="F:DNA binding"/>
    <property type="evidence" value="ECO:0007669"/>
    <property type="project" value="UniProtKB-KW"/>
</dbReference>
<dbReference type="Gene3D" id="3.40.50.300">
    <property type="entry name" value="P-loop containing nucleotide triphosphate hydrolases"/>
    <property type="match status" value="1"/>
</dbReference>
<dbReference type="RefSeq" id="WP_158867574.1">
    <property type="nucleotide sequence ID" value="NZ_CP046401.1"/>
</dbReference>
<evidence type="ECO:0000259" key="6">
    <source>
        <dbReference type="PROSITE" id="PS50045"/>
    </source>
</evidence>
<dbReference type="SUPFAM" id="SSF55785">
    <property type="entry name" value="PYP-like sensor domain (PAS domain)"/>
    <property type="match status" value="1"/>
</dbReference>
<proteinExistence type="predicted"/>
<evidence type="ECO:0000256" key="5">
    <source>
        <dbReference type="ARBA" id="ARBA00023163"/>
    </source>
</evidence>
<dbReference type="Pfam" id="PF25601">
    <property type="entry name" value="AAA_lid_14"/>
    <property type="match status" value="1"/>
</dbReference>